<dbReference type="EMBL" id="CP037867">
    <property type="protein sequence ID" value="QBM28872.1"/>
    <property type="molecule type" value="Genomic_DNA"/>
</dbReference>
<dbReference type="SUPFAM" id="SSF102588">
    <property type="entry name" value="LmbE-like"/>
    <property type="match status" value="1"/>
</dbReference>
<name>A0A4P6WXT1_HYDPS</name>
<keyword evidence="2" id="KW-1185">Reference proteome</keyword>
<gene>
    <name evidence="1" type="ORF">HPF_14320</name>
</gene>
<sequence>MTAMKPLLLVAHPGHELRVFQWVQQARPQVVVLTSGDGSIGQPRLEDSRRMLNHWGLDVRSEWLAPVSDSVVYQALLGTRVSPFGEWLDGLTRAALEAGIDTVVADEAEGYNPSHDLCRVLANRLVSRLRAAGREVRNLEIPLVGHPCDPAREDQIEIEVRLTEAELRQKLEQVLDYARRCSPVLLAEVQTMFDTFGTQAFARECLYPAARTPYEEGLLPGEMPHFERVGEERQAAGIYKDVIRARHLLRMVTAAGLPG</sequence>
<evidence type="ECO:0000313" key="2">
    <source>
        <dbReference type="Proteomes" id="UP000293912"/>
    </source>
</evidence>
<organism evidence="1 2">
    <name type="scientific">Hydrogenophaga pseudoflava</name>
    <name type="common">Pseudomonas carboxydoflava</name>
    <dbReference type="NCBI Taxonomy" id="47421"/>
    <lineage>
        <taxon>Bacteria</taxon>
        <taxon>Pseudomonadati</taxon>
        <taxon>Pseudomonadota</taxon>
        <taxon>Betaproteobacteria</taxon>
        <taxon>Burkholderiales</taxon>
        <taxon>Comamonadaceae</taxon>
        <taxon>Hydrogenophaga</taxon>
    </lineage>
</organism>
<dbReference type="InterPro" id="IPR024078">
    <property type="entry name" value="LmbE-like_dom_sf"/>
</dbReference>
<dbReference type="AlphaFoldDB" id="A0A4P6WXT1"/>
<dbReference type="Proteomes" id="UP000293912">
    <property type="component" value="Chromosome"/>
</dbReference>
<accession>A0A4P6WXT1</accession>
<proteinExistence type="predicted"/>
<dbReference type="KEGG" id="hpse:HPF_14320"/>
<reference evidence="1 2" key="1">
    <citation type="submission" date="2019-03" db="EMBL/GenBank/DDBJ databases">
        <authorList>
            <person name="Sebastian G."/>
            <person name="Baumann P."/>
            <person name="Ruckert C."/>
            <person name="Kalinowski J."/>
            <person name="Nebel B."/>
            <person name="Takors R."/>
            <person name="Blombach B."/>
        </authorList>
    </citation>
    <scope>NUCLEOTIDE SEQUENCE [LARGE SCALE GENOMIC DNA]</scope>
    <source>
        <strain evidence="1 2">DSM 1084</strain>
    </source>
</reference>
<evidence type="ECO:0000313" key="1">
    <source>
        <dbReference type="EMBL" id="QBM28872.1"/>
    </source>
</evidence>
<protein>
    <submittedName>
        <fullName evidence="1">Uncharacterized protein</fullName>
    </submittedName>
</protein>